<dbReference type="OrthoDB" id="10064735at2759"/>
<feature type="region of interest" description="Disordered" evidence="1">
    <location>
        <begin position="95"/>
        <end position="116"/>
    </location>
</feature>
<name>A0A6J8BIZ9_MYTCO</name>
<feature type="compositionally biased region" description="Acidic residues" evidence="1">
    <location>
        <begin position="99"/>
        <end position="116"/>
    </location>
</feature>
<dbReference type="PANTHER" id="PTHR31751:SF7">
    <property type="entry name" value="THAP-TYPE DOMAIN-CONTAINING PROTEIN"/>
    <property type="match status" value="1"/>
</dbReference>
<keyword evidence="3" id="KW-1185">Reference proteome</keyword>
<dbReference type="Proteomes" id="UP000507470">
    <property type="component" value="Unassembled WGS sequence"/>
</dbReference>
<protein>
    <submittedName>
        <fullName evidence="2">Uncharacterized protein</fullName>
    </submittedName>
</protein>
<evidence type="ECO:0000256" key="1">
    <source>
        <dbReference type="SAM" id="MobiDB-lite"/>
    </source>
</evidence>
<sequence>MGDQYQRWNDLKDGLNVQTHAEVARILLDKESDMSGIEEFCSSAKKNTLEKSTSFINPFDLIIDEDDTWLMEDNSSGEELEPSFNFTLRHNNADHLPIEDSDDESDISGDDPADATETDYEMNRIKNLANIQISTLCKVCNEAVNISVDTVASATYLKWVCKSGHVANKWCSQPLPNRRMHAGDLIFASAIMLSGNNFQKVETLAKFFKLPILSSSTFHRIQKTYLVPAIDRFWIQKQDETFREFINTDVIVLGDGRMDSPGHCAQYCSYTFMEYTSNKILCITTMDKRSTDRKSTNLEKACFKKGMQFFKDKGIKVVEVVTDAHVQIASVMKKEFPDIKHSFDVWHGTKNLGKKLTKDVWYGVLHHVVNEHQWSVPFANSTVSNSCQHGPLEDGTQPEDYLKKGSPPHNALRKIETRAHQNWKTSKMLFLCMSRKGTPTVHQYTGQGTDWLPLTTMPMQNEKCEDGSLRWQRSYKKTSSWSFHPVKEDKKYSYIQDLIRQIVISRIQDDIGMSRRLELEADDPRRISAHLAPVQPPSTRDIVANQISRFEKSE</sequence>
<dbReference type="AlphaFoldDB" id="A0A6J8BIZ9"/>
<dbReference type="EMBL" id="CACVKT020003265">
    <property type="protein sequence ID" value="CAC5382844.1"/>
    <property type="molecule type" value="Genomic_DNA"/>
</dbReference>
<evidence type="ECO:0000313" key="3">
    <source>
        <dbReference type="Proteomes" id="UP000507470"/>
    </source>
</evidence>
<gene>
    <name evidence="2" type="ORF">MCOR_18636</name>
</gene>
<reference evidence="2 3" key="1">
    <citation type="submission" date="2020-06" db="EMBL/GenBank/DDBJ databases">
        <authorList>
            <person name="Li R."/>
            <person name="Bekaert M."/>
        </authorList>
    </citation>
    <scope>NUCLEOTIDE SEQUENCE [LARGE SCALE GENOMIC DNA]</scope>
    <source>
        <strain evidence="3">wild</strain>
    </source>
</reference>
<evidence type="ECO:0000313" key="2">
    <source>
        <dbReference type="EMBL" id="CAC5382844.1"/>
    </source>
</evidence>
<accession>A0A6J8BIZ9</accession>
<organism evidence="2 3">
    <name type="scientific">Mytilus coruscus</name>
    <name type="common">Sea mussel</name>
    <dbReference type="NCBI Taxonomy" id="42192"/>
    <lineage>
        <taxon>Eukaryota</taxon>
        <taxon>Metazoa</taxon>
        <taxon>Spiralia</taxon>
        <taxon>Lophotrochozoa</taxon>
        <taxon>Mollusca</taxon>
        <taxon>Bivalvia</taxon>
        <taxon>Autobranchia</taxon>
        <taxon>Pteriomorphia</taxon>
        <taxon>Mytilida</taxon>
        <taxon>Mytiloidea</taxon>
        <taxon>Mytilidae</taxon>
        <taxon>Mytilinae</taxon>
        <taxon>Mytilus</taxon>
    </lineage>
</organism>
<dbReference type="PANTHER" id="PTHR31751">
    <property type="entry name" value="SI:CH211-108C17.2-RELATED-RELATED"/>
    <property type="match status" value="1"/>
</dbReference>
<proteinExistence type="predicted"/>